<dbReference type="OrthoDB" id="233102at2157"/>
<evidence type="ECO:0000313" key="1">
    <source>
        <dbReference type="EMBL" id="AUG49119.1"/>
    </source>
</evidence>
<gene>
    <name evidence="1" type="ORF">BVU17_16195</name>
</gene>
<dbReference type="Proteomes" id="UP000242917">
    <property type="component" value="Chromosome II"/>
</dbReference>
<keyword evidence="2" id="KW-1185">Reference proteome</keyword>
<reference evidence="1 2" key="1">
    <citation type="submission" date="2017-01" db="EMBL/GenBank/DDBJ databases">
        <title>A Red Light-Sensitive Sensory Rhodopsin I From Haloarcula taiwanensis, A New Haloarchaeon Isolated From Taiwan.</title>
        <authorList>
            <person name="Yang C.-S."/>
            <person name="Han Y.-A."/>
            <person name="Chen P.-C."/>
            <person name="Ng W.V."/>
            <person name="Chen T.-W."/>
        </authorList>
    </citation>
    <scope>NUCLEOTIDE SEQUENCE [LARGE SCALE GENOMIC DNA]</scope>
    <source>
        <strain evidence="1 2">Taiwanensis</strain>
    </source>
</reference>
<organism evidence="1 2">
    <name type="scientific">Haloarcula taiwanensis</name>
    <dbReference type="NCBI Taxonomy" id="1932004"/>
    <lineage>
        <taxon>Archaea</taxon>
        <taxon>Methanobacteriati</taxon>
        <taxon>Methanobacteriota</taxon>
        <taxon>Stenosarchaea group</taxon>
        <taxon>Halobacteria</taxon>
        <taxon>Halobacteriales</taxon>
        <taxon>Haloarculaceae</taxon>
        <taxon>Haloarcula</taxon>
    </lineage>
</organism>
<name>A0A2H5A2Z5_9EURY</name>
<sequence>MASIRVKDWTKEKLRKIRNAESHSSYDSVIKTILKDRKIAKYADEDSNTAIGESAQSQDADIDKAFDDLTVLAELTGSHDDVLFLWCPNCGNELVHLTAERPLGLSVFEMECQRCLTHLDSQAIVAIELRYPIEQKMIEGQLGADLKSCVMDYWDRTLKTATTETVETEPSAARLVWQFDQYHKQFDWDCPTAVPTVSFVPGVTYRNTVTDERIEAVEAVTENRNAMDSYKIRRYTADGGVISDQLDSSTLVDWIVNRELVVTDKSIETTELTT</sequence>
<dbReference type="AlphaFoldDB" id="A0A2H5A2Z5"/>
<dbReference type="KEGG" id="hta:BVU17_16195"/>
<dbReference type="EMBL" id="CP019155">
    <property type="protein sequence ID" value="AUG49119.1"/>
    <property type="molecule type" value="Genomic_DNA"/>
</dbReference>
<accession>A0A2H5A2Z5</accession>
<proteinExistence type="predicted"/>
<evidence type="ECO:0000313" key="2">
    <source>
        <dbReference type="Proteomes" id="UP000242917"/>
    </source>
</evidence>
<protein>
    <submittedName>
        <fullName evidence="1">Uncharacterized protein</fullName>
    </submittedName>
</protein>